<keyword evidence="4" id="KW-1133">Transmembrane helix</keyword>
<feature type="domain" description="Thioredoxin" evidence="5">
    <location>
        <begin position="129"/>
        <end position="267"/>
    </location>
</feature>
<evidence type="ECO:0000313" key="6">
    <source>
        <dbReference type="EMBL" id="MDQ0457457.1"/>
    </source>
</evidence>
<keyword evidence="4" id="KW-0472">Membrane</keyword>
<gene>
    <name evidence="6" type="ORF">QO005_003815</name>
</gene>
<protein>
    <submittedName>
        <fullName evidence="6">Thiol-disulfide isomerase/thioredoxin</fullName>
    </submittedName>
</protein>
<comment type="subcellular location">
    <subcellularLocation>
        <location evidence="1">Cell envelope</location>
    </subcellularLocation>
</comment>
<evidence type="ECO:0000313" key="7">
    <source>
        <dbReference type="Proteomes" id="UP001235269"/>
    </source>
</evidence>
<keyword evidence="2" id="KW-0201">Cytochrome c-type biogenesis</keyword>
<name>A0ABU0IGR2_9HYPH</name>
<dbReference type="GO" id="GO:0016853">
    <property type="term" value="F:isomerase activity"/>
    <property type="evidence" value="ECO:0007669"/>
    <property type="project" value="UniProtKB-KW"/>
</dbReference>
<accession>A0ABU0IGR2</accession>
<dbReference type="Pfam" id="PF08534">
    <property type="entry name" value="Redoxin"/>
    <property type="match status" value="1"/>
</dbReference>
<evidence type="ECO:0000256" key="2">
    <source>
        <dbReference type="ARBA" id="ARBA00022748"/>
    </source>
</evidence>
<dbReference type="PROSITE" id="PS51352">
    <property type="entry name" value="THIOREDOXIN_2"/>
    <property type="match status" value="1"/>
</dbReference>
<dbReference type="PANTHER" id="PTHR42852:SF18">
    <property type="entry name" value="CHROMOSOME UNDETERMINED SCAFFOLD_47, WHOLE GENOME SHOTGUN SEQUENCE"/>
    <property type="match status" value="1"/>
</dbReference>
<evidence type="ECO:0000259" key="5">
    <source>
        <dbReference type="PROSITE" id="PS51352"/>
    </source>
</evidence>
<dbReference type="Pfam" id="PF01790">
    <property type="entry name" value="LGT"/>
    <property type="match status" value="1"/>
</dbReference>
<dbReference type="InterPro" id="IPR013766">
    <property type="entry name" value="Thioredoxin_domain"/>
</dbReference>
<dbReference type="InterPro" id="IPR017937">
    <property type="entry name" value="Thioredoxin_CS"/>
</dbReference>
<feature type="transmembrane region" description="Helical" evidence="4">
    <location>
        <begin position="16"/>
        <end position="33"/>
    </location>
</feature>
<sequence length="271" mass="29273">MDVVTLGPLAFASDRLASIIGIFLFLGLGSWLAHRYDKRLAPWTTAAVLSGLIAARALHVLMHLDSFLAEPWRALYVWQGGFSMVGGAIGVATTLVFLMRESRQTLPLAAGTLAAGCFAWFTLTMLWQAAEGPAAPRFTLANLDGTQFVALSERSGRPAVVNLWATWCPPCRREMPLLAEVAAARTDVDFIFANQGEGPSVIQAYLDDQNLQLETILVDPAHSLSRHYAAPGMPITIFLGADGQVVTTHFGEISREALNAAIARLIPADKE</sequence>
<dbReference type="InterPro" id="IPR050553">
    <property type="entry name" value="Thioredoxin_ResA/DsbE_sf"/>
</dbReference>
<dbReference type="InterPro" id="IPR036249">
    <property type="entry name" value="Thioredoxin-like_sf"/>
</dbReference>
<dbReference type="Proteomes" id="UP001235269">
    <property type="component" value="Unassembled WGS sequence"/>
</dbReference>
<keyword evidence="7" id="KW-1185">Reference proteome</keyword>
<reference evidence="6 7" key="1">
    <citation type="submission" date="2023-07" db="EMBL/GenBank/DDBJ databases">
        <title>Genomic Encyclopedia of Type Strains, Phase IV (KMG-IV): sequencing the most valuable type-strain genomes for metagenomic binning, comparative biology and taxonomic classification.</title>
        <authorList>
            <person name="Goeker M."/>
        </authorList>
    </citation>
    <scope>NUCLEOTIDE SEQUENCE [LARGE SCALE GENOMIC DNA]</scope>
    <source>
        <strain evidence="6 7">DSM 100301</strain>
    </source>
</reference>
<dbReference type="SUPFAM" id="SSF52833">
    <property type="entry name" value="Thioredoxin-like"/>
    <property type="match status" value="1"/>
</dbReference>
<feature type="transmembrane region" description="Helical" evidence="4">
    <location>
        <begin position="76"/>
        <end position="99"/>
    </location>
</feature>
<feature type="transmembrane region" description="Helical" evidence="4">
    <location>
        <begin position="40"/>
        <end position="64"/>
    </location>
</feature>
<organism evidence="6 7">
    <name type="scientific">Rhizobium paknamense</name>
    <dbReference type="NCBI Taxonomy" id="1206817"/>
    <lineage>
        <taxon>Bacteria</taxon>
        <taxon>Pseudomonadati</taxon>
        <taxon>Pseudomonadota</taxon>
        <taxon>Alphaproteobacteria</taxon>
        <taxon>Hyphomicrobiales</taxon>
        <taxon>Rhizobiaceae</taxon>
        <taxon>Rhizobium/Agrobacterium group</taxon>
        <taxon>Rhizobium</taxon>
    </lineage>
</organism>
<dbReference type="RefSeq" id="WP_307159628.1">
    <property type="nucleotide sequence ID" value="NZ_JAUSWH010000015.1"/>
</dbReference>
<keyword evidence="3" id="KW-0676">Redox-active center</keyword>
<dbReference type="PANTHER" id="PTHR42852">
    <property type="entry name" value="THIOL:DISULFIDE INTERCHANGE PROTEIN DSBE"/>
    <property type="match status" value="1"/>
</dbReference>
<keyword evidence="6" id="KW-0413">Isomerase</keyword>
<keyword evidence="4" id="KW-0812">Transmembrane</keyword>
<evidence type="ECO:0000256" key="4">
    <source>
        <dbReference type="SAM" id="Phobius"/>
    </source>
</evidence>
<dbReference type="CDD" id="cd02966">
    <property type="entry name" value="TlpA_like_family"/>
    <property type="match status" value="1"/>
</dbReference>
<dbReference type="Gene3D" id="3.40.30.10">
    <property type="entry name" value="Glutaredoxin"/>
    <property type="match status" value="1"/>
</dbReference>
<dbReference type="EMBL" id="JAUSWH010000015">
    <property type="protein sequence ID" value="MDQ0457457.1"/>
    <property type="molecule type" value="Genomic_DNA"/>
</dbReference>
<evidence type="ECO:0000256" key="1">
    <source>
        <dbReference type="ARBA" id="ARBA00004196"/>
    </source>
</evidence>
<comment type="caution">
    <text evidence="6">The sequence shown here is derived from an EMBL/GenBank/DDBJ whole genome shotgun (WGS) entry which is preliminary data.</text>
</comment>
<dbReference type="InterPro" id="IPR013740">
    <property type="entry name" value="Redoxin"/>
</dbReference>
<proteinExistence type="predicted"/>
<dbReference type="InterPro" id="IPR001640">
    <property type="entry name" value="Lgt"/>
</dbReference>
<feature type="transmembrane region" description="Helical" evidence="4">
    <location>
        <begin position="106"/>
        <end position="127"/>
    </location>
</feature>
<dbReference type="PROSITE" id="PS00194">
    <property type="entry name" value="THIOREDOXIN_1"/>
    <property type="match status" value="1"/>
</dbReference>
<evidence type="ECO:0000256" key="3">
    <source>
        <dbReference type="ARBA" id="ARBA00023284"/>
    </source>
</evidence>